<protein>
    <submittedName>
        <fullName evidence="2">Uncharacterized protein</fullName>
    </submittedName>
</protein>
<dbReference type="PANTHER" id="PTHR35719">
    <property type="entry name" value="OS01G0680600 PROTEIN"/>
    <property type="match status" value="1"/>
</dbReference>
<gene>
    <name evidence="2" type="ORF">V6N11_074079</name>
</gene>
<evidence type="ECO:0000313" key="3">
    <source>
        <dbReference type="Proteomes" id="UP001396334"/>
    </source>
</evidence>
<dbReference type="PANTHER" id="PTHR35719:SF2">
    <property type="entry name" value="ABC TRANSMEMBRANE TYPE-1 DOMAIN-CONTAINING PROTEIN"/>
    <property type="match status" value="1"/>
</dbReference>
<feature type="compositionally biased region" description="Basic and acidic residues" evidence="1">
    <location>
        <begin position="243"/>
        <end position="256"/>
    </location>
</feature>
<accession>A0ABR1ZIP6</accession>
<sequence length="286" mass="32243">MGMAAATAAQPCPCSSSSFIFFPKRQKTHFHFPFYPPSPSLLRRRFTSSAARDSSSSSRKKRRKWDSNAETILAKGFNFNTQENDYLEEEDDDYDDETASSGIIDSIWIFKVFKSYGWTLPPILLSLLFANGPKAFLMALALPLGQSVITLALEKISGKSQSKQKFKARVRKAKKYASRRTVRNVRREKEVHEGSNNRKGMKKGYQSWAVDDDSLNGQGTSSFGGWDELDGIGSTRMPSTVENEPKPTAKVKDKLSMEQGKSNEPLLLRLLIAVFPFLSSWTKLFW</sequence>
<organism evidence="2 3">
    <name type="scientific">Hibiscus sabdariffa</name>
    <name type="common">roselle</name>
    <dbReference type="NCBI Taxonomy" id="183260"/>
    <lineage>
        <taxon>Eukaryota</taxon>
        <taxon>Viridiplantae</taxon>
        <taxon>Streptophyta</taxon>
        <taxon>Embryophyta</taxon>
        <taxon>Tracheophyta</taxon>
        <taxon>Spermatophyta</taxon>
        <taxon>Magnoliopsida</taxon>
        <taxon>eudicotyledons</taxon>
        <taxon>Gunneridae</taxon>
        <taxon>Pentapetalae</taxon>
        <taxon>rosids</taxon>
        <taxon>malvids</taxon>
        <taxon>Malvales</taxon>
        <taxon>Malvaceae</taxon>
        <taxon>Malvoideae</taxon>
        <taxon>Hibiscus</taxon>
    </lineage>
</organism>
<keyword evidence="3" id="KW-1185">Reference proteome</keyword>
<dbReference type="EMBL" id="JBBPBN010001042">
    <property type="protein sequence ID" value="KAK8480379.1"/>
    <property type="molecule type" value="Genomic_DNA"/>
</dbReference>
<reference evidence="2 3" key="1">
    <citation type="journal article" date="2024" name="G3 (Bethesda)">
        <title>Genome assembly of Hibiscus sabdariffa L. provides insights into metabolisms of medicinal natural products.</title>
        <authorList>
            <person name="Kim T."/>
        </authorList>
    </citation>
    <scope>NUCLEOTIDE SEQUENCE [LARGE SCALE GENOMIC DNA]</scope>
    <source>
        <strain evidence="2">TK-2024</strain>
        <tissue evidence="2">Old leaves</tissue>
    </source>
</reference>
<proteinExistence type="predicted"/>
<dbReference type="Proteomes" id="UP001396334">
    <property type="component" value="Unassembled WGS sequence"/>
</dbReference>
<evidence type="ECO:0000256" key="1">
    <source>
        <dbReference type="SAM" id="MobiDB-lite"/>
    </source>
</evidence>
<feature type="region of interest" description="Disordered" evidence="1">
    <location>
        <begin position="235"/>
        <end position="257"/>
    </location>
</feature>
<comment type="caution">
    <text evidence="2">The sequence shown here is derived from an EMBL/GenBank/DDBJ whole genome shotgun (WGS) entry which is preliminary data.</text>
</comment>
<evidence type="ECO:0000313" key="2">
    <source>
        <dbReference type="EMBL" id="KAK8480379.1"/>
    </source>
</evidence>
<name>A0ABR1ZIP6_9ROSI</name>